<gene>
    <name evidence="4" type="ORF">OFUS_LOCUS13245</name>
</gene>
<evidence type="ECO:0000256" key="1">
    <source>
        <dbReference type="ARBA" id="ARBA00023157"/>
    </source>
</evidence>
<dbReference type="PROSITE" id="PS50923">
    <property type="entry name" value="SUSHI"/>
    <property type="match status" value="2"/>
</dbReference>
<dbReference type="InterPro" id="IPR035976">
    <property type="entry name" value="Sushi/SCR/CCP_sf"/>
</dbReference>
<dbReference type="SMART" id="SM00032">
    <property type="entry name" value="CCP"/>
    <property type="match status" value="1"/>
</dbReference>
<evidence type="ECO:0000256" key="2">
    <source>
        <dbReference type="PROSITE-ProRule" id="PRU00302"/>
    </source>
</evidence>
<dbReference type="Gene3D" id="2.10.70.10">
    <property type="entry name" value="Complement Module, domain 1"/>
    <property type="match status" value="1"/>
</dbReference>
<dbReference type="Pfam" id="PF00084">
    <property type="entry name" value="Sushi"/>
    <property type="match status" value="1"/>
</dbReference>
<feature type="non-terminal residue" evidence="4">
    <location>
        <position position="256"/>
    </location>
</feature>
<reference evidence="4" key="1">
    <citation type="submission" date="2022-03" db="EMBL/GenBank/DDBJ databases">
        <authorList>
            <person name="Martin C."/>
        </authorList>
    </citation>
    <scope>NUCLEOTIDE SEQUENCE</scope>
</reference>
<dbReference type="SUPFAM" id="SSF48726">
    <property type="entry name" value="Immunoglobulin"/>
    <property type="match status" value="1"/>
</dbReference>
<protein>
    <recommendedName>
        <fullName evidence="3">Sushi domain-containing protein</fullName>
    </recommendedName>
</protein>
<dbReference type="CDD" id="cd00033">
    <property type="entry name" value="CCP"/>
    <property type="match status" value="1"/>
</dbReference>
<accession>A0A8S4P323</accession>
<name>A0A8S4P323_OWEFU</name>
<keyword evidence="1 2" id="KW-1015">Disulfide bond</keyword>
<evidence type="ECO:0000313" key="5">
    <source>
        <dbReference type="Proteomes" id="UP000749559"/>
    </source>
</evidence>
<dbReference type="SUPFAM" id="SSF57535">
    <property type="entry name" value="Complement control module/SCR domain"/>
    <property type="match status" value="1"/>
</dbReference>
<dbReference type="InterPro" id="IPR036179">
    <property type="entry name" value="Ig-like_dom_sf"/>
</dbReference>
<evidence type="ECO:0000313" key="4">
    <source>
        <dbReference type="EMBL" id="CAH1787582.1"/>
    </source>
</evidence>
<organism evidence="4 5">
    <name type="scientific">Owenia fusiformis</name>
    <name type="common">Polychaete worm</name>
    <dbReference type="NCBI Taxonomy" id="6347"/>
    <lineage>
        <taxon>Eukaryota</taxon>
        <taxon>Metazoa</taxon>
        <taxon>Spiralia</taxon>
        <taxon>Lophotrochozoa</taxon>
        <taxon>Annelida</taxon>
        <taxon>Polychaeta</taxon>
        <taxon>Sedentaria</taxon>
        <taxon>Canalipalpata</taxon>
        <taxon>Sabellida</taxon>
        <taxon>Oweniida</taxon>
        <taxon>Oweniidae</taxon>
        <taxon>Owenia</taxon>
    </lineage>
</organism>
<dbReference type="InterPro" id="IPR000436">
    <property type="entry name" value="Sushi_SCR_CCP_dom"/>
</dbReference>
<feature type="domain" description="Sushi" evidence="3">
    <location>
        <begin position="190"/>
        <end position="247"/>
    </location>
</feature>
<comment type="caution">
    <text evidence="4">The sequence shown here is derived from an EMBL/GenBank/DDBJ whole genome shotgun (WGS) entry which is preliminary data.</text>
</comment>
<keyword evidence="2" id="KW-0768">Sushi</keyword>
<dbReference type="AlphaFoldDB" id="A0A8S4P323"/>
<comment type="caution">
    <text evidence="2">Lacks conserved residue(s) required for the propagation of feature annotation.</text>
</comment>
<evidence type="ECO:0000259" key="3">
    <source>
        <dbReference type="PROSITE" id="PS50923"/>
    </source>
</evidence>
<feature type="disulfide bond" evidence="2">
    <location>
        <begin position="218"/>
        <end position="245"/>
    </location>
</feature>
<feature type="domain" description="Sushi" evidence="3">
    <location>
        <begin position="1"/>
        <end position="24"/>
    </location>
</feature>
<dbReference type="Proteomes" id="UP000749559">
    <property type="component" value="Unassembled WGS sequence"/>
</dbReference>
<sequence length="256" mass="28919">LKGPGTATCVDGQWSPERLPTCEEHSTYRDKRSVYTAPKRELFRPEVKVEEIQGTHLMEENLTLYVFPGANITLDCLYLREFGTPVWKKGDLMAESGYAMSHAHIPHHVQSHDVLFNEVRNANGPDDNFLYESSIQTSSEIEIPGEWQKSGSQYRLYLTSVGEADVGRYRCYNPFIHSTANFVDVVVKEVYCEDPLVAPNVIKQGTDYSMGSIITYRCHGWRANRASMQVQCLSTGKWSAQPPSCTSLSLDIDEQL</sequence>
<dbReference type="EMBL" id="CAIIXF020000006">
    <property type="protein sequence ID" value="CAH1787582.1"/>
    <property type="molecule type" value="Genomic_DNA"/>
</dbReference>
<proteinExistence type="predicted"/>
<keyword evidence="5" id="KW-1185">Reference proteome</keyword>